<dbReference type="SUPFAM" id="SSF52833">
    <property type="entry name" value="Thioredoxin-like"/>
    <property type="match status" value="1"/>
</dbReference>
<reference evidence="2 3" key="1">
    <citation type="submission" date="2020-03" db="EMBL/GenBank/DDBJ databases">
        <title>Leucobacter sp. nov., isolated from beetles.</title>
        <authorList>
            <person name="Hyun D.-W."/>
            <person name="Bae J.-W."/>
        </authorList>
    </citation>
    <scope>NUCLEOTIDE SEQUENCE [LARGE SCALE GENOMIC DNA]</scope>
    <source>
        <strain evidence="2 3">HDW9C</strain>
    </source>
</reference>
<dbReference type="InterPro" id="IPR036249">
    <property type="entry name" value="Thioredoxin-like_sf"/>
</dbReference>
<evidence type="ECO:0000256" key="1">
    <source>
        <dbReference type="SAM" id="MobiDB-lite"/>
    </source>
</evidence>
<proteinExistence type="predicted"/>
<dbReference type="Proteomes" id="UP000502677">
    <property type="component" value="Chromosome"/>
</dbReference>
<dbReference type="Gene3D" id="3.40.30.10">
    <property type="entry name" value="Glutaredoxin"/>
    <property type="match status" value="1"/>
</dbReference>
<evidence type="ECO:0000313" key="3">
    <source>
        <dbReference type="Proteomes" id="UP000502677"/>
    </source>
</evidence>
<dbReference type="RefSeq" id="WP_166292861.1">
    <property type="nucleotide sequence ID" value="NZ_CP049863.1"/>
</dbReference>
<keyword evidence="3" id="KW-1185">Reference proteome</keyword>
<sequence length="134" mass="14908">MPTVTIPQEHSITVYSKQRGCMACTITKRWLLEREIDFSVENIEAPENRETAAAFAIKSAPMVIAEPSPITAESSEIVFSDFRVDVLESLFPADRYPKTRTISTSDVDELAPTPELQIDADEPELDAEAEYEAA</sequence>
<evidence type="ECO:0008006" key="4">
    <source>
        <dbReference type="Google" id="ProtNLM"/>
    </source>
</evidence>
<gene>
    <name evidence="2" type="ORF">G7068_15900</name>
</gene>
<dbReference type="EMBL" id="CP049863">
    <property type="protein sequence ID" value="QIK64529.1"/>
    <property type="molecule type" value="Genomic_DNA"/>
</dbReference>
<accession>A0A6G7XJC0</accession>
<dbReference type="AlphaFoldDB" id="A0A6G7XJC0"/>
<name>A0A6G7XJC0_9MICO</name>
<evidence type="ECO:0000313" key="2">
    <source>
        <dbReference type="EMBL" id="QIK64529.1"/>
    </source>
</evidence>
<feature type="compositionally biased region" description="Acidic residues" evidence="1">
    <location>
        <begin position="118"/>
        <end position="134"/>
    </location>
</feature>
<feature type="region of interest" description="Disordered" evidence="1">
    <location>
        <begin position="101"/>
        <end position="134"/>
    </location>
</feature>
<protein>
    <recommendedName>
        <fullName evidence="4">Glutaredoxin</fullName>
    </recommendedName>
</protein>
<organism evidence="2 3">
    <name type="scientific">Leucobacter viscericola</name>
    <dbReference type="NCBI Taxonomy" id="2714935"/>
    <lineage>
        <taxon>Bacteria</taxon>
        <taxon>Bacillati</taxon>
        <taxon>Actinomycetota</taxon>
        <taxon>Actinomycetes</taxon>
        <taxon>Micrococcales</taxon>
        <taxon>Microbacteriaceae</taxon>
        <taxon>Leucobacter</taxon>
    </lineage>
</organism>
<dbReference type="KEGG" id="lvi:G7068_15900"/>